<feature type="transmembrane region" description="Helical" evidence="1">
    <location>
        <begin position="87"/>
        <end position="113"/>
    </location>
</feature>
<accession>A0AA39UYR7</accession>
<protein>
    <submittedName>
        <fullName evidence="2">Uncharacterized protein</fullName>
    </submittedName>
</protein>
<keyword evidence="3" id="KW-1185">Reference proteome</keyword>
<gene>
    <name evidence="2" type="ORF">JMJ35_008484</name>
</gene>
<feature type="transmembrane region" description="Helical" evidence="1">
    <location>
        <begin position="47"/>
        <end position="67"/>
    </location>
</feature>
<reference evidence="2" key="1">
    <citation type="submission" date="2023-03" db="EMBL/GenBank/DDBJ databases">
        <title>Complete genome of Cladonia borealis.</title>
        <authorList>
            <person name="Park H."/>
        </authorList>
    </citation>
    <scope>NUCLEOTIDE SEQUENCE</scope>
    <source>
        <strain evidence="2">ANT050790</strain>
    </source>
</reference>
<evidence type="ECO:0000313" key="3">
    <source>
        <dbReference type="Proteomes" id="UP001166286"/>
    </source>
</evidence>
<proteinExistence type="predicted"/>
<organism evidence="2 3">
    <name type="scientific">Cladonia borealis</name>
    <dbReference type="NCBI Taxonomy" id="184061"/>
    <lineage>
        <taxon>Eukaryota</taxon>
        <taxon>Fungi</taxon>
        <taxon>Dikarya</taxon>
        <taxon>Ascomycota</taxon>
        <taxon>Pezizomycotina</taxon>
        <taxon>Lecanoromycetes</taxon>
        <taxon>OSLEUM clade</taxon>
        <taxon>Lecanoromycetidae</taxon>
        <taxon>Lecanorales</taxon>
        <taxon>Lecanorineae</taxon>
        <taxon>Cladoniaceae</taxon>
        <taxon>Cladonia</taxon>
    </lineage>
</organism>
<comment type="caution">
    <text evidence="2">The sequence shown here is derived from an EMBL/GenBank/DDBJ whole genome shotgun (WGS) entry which is preliminary data.</text>
</comment>
<dbReference type="Proteomes" id="UP001166286">
    <property type="component" value="Unassembled WGS sequence"/>
</dbReference>
<keyword evidence="1" id="KW-1133">Transmembrane helix</keyword>
<evidence type="ECO:0000256" key="1">
    <source>
        <dbReference type="SAM" id="Phobius"/>
    </source>
</evidence>
<sequence>MLSPRYVAAFAQSKYFLRAVGFEILNTLSRRWTASESPKPALRRSRWIALSRCAIHILPCSVFLFLLPLNYDAMYLGPGFSDRQSNGFYLVLFQIGAKLLEIVCVASLTTVVLHVLRHDLIRNGVPLGLLGSGVFFSQANCFWSPEMVVGALYCVRNWKRLRLFLLIVLAGLLALLIAPSAAVLLQPQSQSVPAGGTAYYLPVTPDQLWPSEVNGSDELSECFGEYSDRNIVCASAGFESFRSYFLNFNTSFIVPSMMWGTSAMSPLVFQSLAGKIPRLLNSGAVFGFSRETSILQPNAVTATLQDSLTGDWRNAAGNWPGSGFSATREYQYVLLFLEYADQLLSSVVTTSPAVHTRCAPAQNVSAGQVEINFPVKTWITRPRTPSETGSSQWLDNPIAFNITLSERNISNNVQIEWITLPTNQFGPVSGGMLLHFPVKALNTSWAVVPVSISASWFSGEVTSDSSTNEAAWSFTESSKSLARIRTDLEASSAEAHEYRRLISIREGWIQSLTPSAPCEGGTNQSKNLTILERLFSDVGISTVLDDMRSQGQSRWNGSTNTCVLQPSDPTETDVDRLNRGECGNGNKYMLLELILATIFANGLSRYGSRRAFDLSSMNSSNNPFRWELATLPKVSNYYATLLSNNPRHNAILPAPANSGYVDLRMGIQIVGYAWYASSFSTYLATAVVLTYMLVAFAHTVWVLKNGVTSSSWDTVTELLALALRSPVSDALRGSGAGIERLVTYKRLTRLRAMKEGGEERVVLLIDGEKQYLDGGEELEQAPGTRFREVEVDSEYL</sequence>
<feature type="transmembrane region" description="Helical" evidence="1">
    <location>
        <begin position="682"/>
        <end position="703"/>
    </location>
</feature>
<dbReference type="EMBL" id="JAFEKC020000019">
    <property type="protein sequence ID" value="KAK0509113.1"/>
    <property type="molecule type" value="Genomic_DNA"/>
</dbReference>
<feature type="transmembrane region" description="Helical" evidence="1">
    <location>
        <begin position="163"/>
        <end position="185"/>
    </location>
</feature>
<dbReference type="AlphaFoldDB" id="A0AA39UYR7"/>
<name>A0AA39UYR7_9LECA</name>
<keyword evidence="1" id="KW-0472">Membrane</keyword>
<keyword evidence="1" id="KW-0812">Transmembrane</keyword>
<evidence type="ECO:0000313" key="2">
    <source>
        <dbReference type="EMBL" id="KAK0509113.1"/>
    </source>
</evidence>